<dbReference type="InterPro" id="IPR025358">
    <property type="entry name" value="DUF4262"/>
</dbReference>
<organism evidence="1 2">
    <name type="scientific">Pseudofulvimonas gallinarii</name>
    <dbReference type="NCBI Taxonomy" id="634155"/>
    <lineage>
        <taxon>Bacteria</taxon>
        <taxon>Pseudomonadati</taxon>
        <taxon>Pseudomonadota</taxon>
        <taxon>Gammaproteobacteria</taxon>
        <taxon>Lysobacterales</taxon>
        <taxon>Rhodanobacteraceae</taxon>
        <taxon>Pseudofulvimonas</taxon>
    </lineage>
</organism>
<reference evidence="1 2" key="1">
    <citation type="submission" date="2019-03" db="EMBL/GenBank/DDBJ databases">
        <title>Genomic Encyclopedia of Type Strains, Phase IV (KMG-IV): sequencing the most valuable type-strain genomes for metagenomic binning, comparative biology and taxonomic classification.</title>
        <authorList>
            <person name="Goeker M."/>
        </authorList>
    </citation>
    <scope>NUCLEOTIDE SEQUENCE [LARGE SCALE GENOMIC DNA]</scope>
    <source>
        <strain evidence="1 2">DSM 21944</strain>
    </source>
</reference>
<evidence type="ECO:0000313" key="2">
    <source>
        <dbReference type="Proteomes" id="UP000294599"/>
    </source>
</evidence>
<dbReference type="RefSeq" id="WP_164483927.1">
    <property type="nucleotide sequence ID" value="NZ_JBHLWF010000085.1"/>
</dbReference>
<comment type="caution">
    <text evidence="1">The sequence shown here is derived from an EMBL/GenBank/DDBJ whole genome shotgun (WGS) entry which is preliminary data.</text>
</comment>
<proteinExistence type="predicted"/>
<dbReference type="AlphaFoldDB" id="A0A4R3LBZ2"/>
<name>A0A4R3LBZ2_9GAMM</name>
<sequence>MTQEQTIASHIQMHGWHCLHVAASSDDEDPFSCSIGFWATFGAPEVLVFGLPEAHAHAVLMACHQRLQNGGTLQSGVKDDSILTGGYPVVFKPLRADQYDEYLGTAMRHYDDQPFPALVMFLPDREYRFAWDAGYEGPAAREAVRIVESVDPHGAD</sequence>
<gene>
    <name evidence="1" type="ORF">EDC25_11312</name>
</gene>
<dbReference type="Proteomes" id="UP000294599">
    <property type="component" value="Unassembled WGS sequence"/>
</dbReference>
<keyword evidence="2" id="KW-1185">Reference proteome</keyword>
<dbReference type="EMBL" id="SMAF01000013">
    <property type="protein sequence ID" value="TCS97339.1"/>
    <property type="molecule type" value="Genomic_DNA"/>
</dbReference>
<accession>A0A4R3LBZ2</accession>
<protein>
    <submittedName>
        <fullName evidence="1">Uncharacterized protein DUF4262</fullName>
    </submittedName>
</protein>
<evidence type="ECO:0000313" key="1">
    <source>
        <dbReference type="EMBL" id="TCS97339.1"/>
    </source>
</evidence>
<dbReference type="Pfam" id="PF14081">
    <property type="entry name" value="DUF4262"/>
    <property type="match status" value="1"/>
</dbReference>